<protein>
    <submittedName>
        <fullName evidence="2">Uncharacterized protein</fullName>
    </submittedName>
</protein>
<comment type="caution">
    <text evidence="2">The sequence shown here is derived from an EMBL/GenBank/DDBJ whole genome shotgun (WGS) entry which is preliminary data.</text>
</comment>
<reference evidence="2" key="1">
    <citation type="submission" date="2023-03" db="EMBL/GenBank/DDBJ databases">
        <title>Massive genome expansion in bonnet fungi (Mycena s.s.) driven by repeated elements and novel gene families across ecological guilds.</title>
        <authorList>
            <consortium name="Lawrence Berkeley National Laboratory"/>
            <person name="Harder C.B."/>
            <person name="Miyauchi S."/>
            <person name="Viragh M."/>
            <person name="Kuo A."/>
            <person name="Thoen E."/>
            <person name="Andreopoulos B."/>
            <person name="Lu D."/>
            <person name="Skrede I."/>
            <person name="Drula E."/>
            <person name="Henrissat B."/>
            <person name="Morin E."/>
            <person name="Kohler A."/>
            <person name="Barry K."/>
            <person name="LaButti K."/>
            <person name="Morin E."/>
            <person name="Salamov A."/>
            <person name="Lipzen A."/>
            <person name="Mereny Z."/>
            <person name="Hegedus B."/>
            <person name="Baldrian P."/>
            <person name="Stursova M."/>
            <person name="Weitz H."/>
            <person name="Taylor A."/>
            <person name="Grigoriev I.V."/>
            <person name="Nagy L.G."/>
            <person name="Martin F."/>
            <person name="Kauserud H."/>
        </authorList>
    </citation>
    <scope>NUCLEOTIDE SEQUENCE</scope>
    <source>
        <strain evidence="2">CBHHK067</strain>
    </source>
</reference>
<feature type="compositionally biased region" description="Acidic residues" evidence="1">
    <location>
        <begin position="202"/>
        <end position="211"/>
    </location>
</feature>
<dbReference type="EMBL" id="JARKIE010000173">
    <property type="protein sequence ID" value="KAJ7671725.1"/>
    <property type="molecule type" value="Genomic_DNA"/>
</dbReference>
<evidence type="ECO:0000313" key="2">
    <source>
        <dbReference type="EMBL" id="KAJ7671725.1"/>
    </source>
</evidence>
<evidence type="ECO:0000256" key="1">
    <source>
        <dbReference type="SAM" id="MobiDB-lite"/>
    </source>
</evidence>
<dbReference type="Proteomes" id="UP001221757">
    <property type="component" value="Unassembled WGS sequence"/>
</dbReference>
<sequence length="590" mass="64103">MENLGAHASIIIEQKTSHKYLAQRTRRPNLSPQGYSVVRATHVPASAKYDHLADILDPTGTGLQPATPPQKAPKRSQDDTRREIPRGERASPANRYAGKGGRRDPSPTPARLNPLSLVAYNYDPEDDESPIEDHSFFYDSPSVTAPSPSVSAPSPSVSAPSPSASAPSPSVSAPSPSASTPSPSAATLSPPQSPSLTAMPALDDDPMDDLTLEPAFEAPTRAAWLAAVPTFRDENPHRPSPAHDPANPQALTHWTSFQSNDPMWNAPVMPDHVVLENMSDETTDAVRANPGNYLAVTMFCSGVVLNKKYKNMHSDALGILEEIAGKGKVTLIRPMAKDKAKEVRRGLTAKKLDKFIPPIALIARCTDEQARADLTGQGTFGSTRALGFHVTLFDIACLSWAVGFFKTDINDSPDVTACRLCLAVYDGINKSQKLSSLVDRATQGGSRASRERRTLDFALTFEGRFLPHNEDPVYVLFAKPCTKNAKLWDEIRAAMRTTYTKSLEAFIPHANTASGQNICADCKLDCHPKYNCMFTARDKAWWGPLNLASALRDVRGGEDSDDEDEGDCRGAPRGRAARGFRLGSRSRGYR</sequence>
<proteinExistence type="predicted"/>
<accession>A0AAD7G8Z5</accession>
<feature type="compositionally biased region" description="Low complexity" evidence="1">
    <location>
        <begin position="140"/>
        <end position="201"/>
    </location>
</feature>
<gene>
    <name evidence="2" type="ORF">B0H17DRAFT_1141496</name>
</gene>
<organism evidence="2 3">
    <name type="scientific">Mycena rosella</name>
    <name type="common">Pink bonnet</name>
    <name type="synonym">Agaricus rosellus</name>
    <dbReference type="NCBI Taxonomy" id="1033263"/>
    <lineage>
        <taxon>Eukaryota</taxon>
        <taxon>Fungi</taxon>
        <taxon>Dikarya</taxon>
        <taxon>Basidiomycota</taxon>
        <taxon>Agaricomycotina</taxon>
        <taxon>Agaricomycetes</taxon>
        <taxon>Agaricomycetidae</taxon>
        <taxon>Agaricales</taxon>
        <taxon>Marasmiineae</taxon>
        <taxon>Mycenaceae</taxon>
        <taxon>Mycena</taxon>
    </lineage>
</organism>
<feature type="region of interest" description="Disordered" evidence="1">
    <location>
        <begin position="555"/>
        <end position="590"/>
    </location>
</feature>
<evidence type="ECO:0000313" key="3">
    <source>
        <dbReference type="Proteomes" id="UP001221757"/>
    </source>
</evidence>
<feature type="region of interest" description="Disordered" evidence="1">
    <location>
        <begin position="234"/>
        <end position="253"/>
    </location>
</feature>
<name>A0AAD7G8Z5_MYCRO</name>
<feature type="compositionally biased region" description="Basic and acidic residues" evidence="1">
    <location>
        <begin position="75"/>
        <end position="89"/>
    </location>
</feature>
<keyword evidence="3" id="KW-1185">Reference proteome</keyword>
<feature type="region of interest" description="Disordered" evidence="1">
    <location>
        <begin position="55"/>
        <end position="211"/>
    </location>
</feature>
<feature type="compositionally biased region" description="Low complexity" evidence="1">
    <location>
        <begin position="569"/>
        <end position="590"/>
    </location>
</feature>
<dbReference type="AlphaFoldDB" id="A0AAD7G8Z5"/>